<gene>
    <name evidence="8" type="ORF">HPB52_004781</name>
</gene>
<dbReference type="GO" id="GO:0005524">
    <property type="term" value="F:ATP binding"/>
    <property type="evidence" value="ECO:0007669"/>
    <property type="project" value="UniProtKB-KW"/>
</dbReference>
<dbReference type="PANTHER" id="PTHR47958">
    <property type="entry name" value="ATP-DEPENDENT RNA HELICASE DBP3"/>
    <property type="match status" value="1"/>
</dbReference>
<dbReference type="InterPro" id="IPR014001">
    <property type="entry name" value="Helicase_ATP-bd"/>
</dbReference>
<dbReference type="AlphaFoldDB" id="A0A9D4SMC9"/>
<protein>
    <recommendedName>
        <fullName evidence="1">RNA helicase</fullName>
        <ecNumber evidence="1">3.6.4.13</ecNumber>
    </recommendedName>
</protein>
<dbReference type="OrthoDB" id="6498477at2759"/>
<evidence type="ECO:0000256" key="5">
    <source>
        <dbReference type="ARBA" id="ARBA00022840"/>
    </source>
</evidence>
<dbReference type="PROSITE" id="PS51192">
    <property type="entry name" value="HELICASE_ATP_BIND_1"/>
    <property type="match status" value="1"/>
</dbReference>
<dbReference type="SMART" id="SM00487">
    <property type="entry name" value="DEXDc"/>
    <property type="match status" value="1"/>
</dbReference>
<evidence type="ECO:0000256" key="2">
    <source>
        <dbReference type="ARBA" id="ARBA00022741"/>
    </source>
</evidence>
<dbReference type="InterPro" id="IPR027417">
    <property type="entry name" value="P-loop_NTPase"/>
</dbReference>
<dbReference type="GO" id="GO:0003724">
    <property type="term" value="F:RNA helicase activity"/>
    <property type="evidence" value="ECO:0007669"/>
    <property type="project" value="UniProtKB-EC"/>
</dbReference>
<dbReference type="InterPro" id="IPR011545">
    <property type="entry name" value="DEAD/DEAH_box_helicase_dom"/>
</dbReference>
<keyword evidence="3" id="KW-0378">Hydrolase</keyword>
<reference evidence="8" key="1">
    <citation type="journal article" date="2020" name="Cell">
        <title>Large-Scale Comparative Analyses of Tick Genomes Elucidate Their Genetic Diversity and Vector Capacities.</title>
        <authorList>
            <consortium name="Tick Genome and Microbiome Consortium (TIGMIC)"/>
            <person name="Jia N."/>
            <person name="Wang J."/>
            <person name="Shi W."/>
            <person name="Du L."/>
            <person name="Sun Y."/>
            <person name="Zhan W."/>
            <person name="Jiang J.F."/>
            <person name="Wang Q."/>
            <person name="Zhang B."/>
            <person name="Ji P."/>
            <person name="Bell-Sakyi L."/>
            <person name="Cui X.M."/>
            <person name="Yuan T.T."/>
            <person name="Jiang B.G."/>
            <person name="Yang W.F."/>
            <person name="Lam T.T."/>
            <person name="Chang Q.C."/>
            <person name="Ding S.J."/>
            <person name="Wang X.J."/>
            <person name="Zhu J.G."/>
            <person name="Ruan X.D."/>
            <person name="Zhao L."/>
            <person name="Wei J.T."/>
            <person name="Ye R.Z."/>
            <person name="Que T.C."/>
            <person name="Du C.H."/>
            <person name="Zhou Y.H."/>
            <person name="Cheng J.X."/>
            <person name="Dai P.F."/>
            <person name="Guo W.B."/>
            <person name="Han X.H."/>
            <person name="Huang E.J."/>
            <person name="Li L.F."/>
            <person name="Wei W."/>
            <person name="Gao Y.C."/>
            <person name="Liu J.Z."/>
            <person name="Shao H.Z."/>
            <person name="Wang X."/>
            <person name="Wang C.C."/>
            <person name="Yang T.C."/>
            <person name="Huo Q.B."/>
            <person name="Li W."/>
            <person name="Chen H.Y."/>
            <person name="Chen S.E."/>
            <person name="Zhou L.G."/>
            <person name="Ni X.B."/>
            <person name="Tian J.H."/>
            <person name="Sheng Y."/>
            <person name="Liu T."/>
            <person name="Pan Y.S."/>
            <person name="Xia L.Y."/>
            <person name="Li J."/>
            <person name="Zhao F."/>
            <person name="Cao W.C."/>
        </authorList>
    </citation>
    <scope>NUCLEOTIDE SEQUENCE</scope>
    <source>
        <strain evidence="8">Rsan-2018</strain>
    </source>
</reference>
<dbReference type="GO" id="GO:0003676">
    <property type="term" value="F:nucleic acid binding"/>
    <property type="evidence" value="ECO:0007669"/>
    <property type="project" value="InterPro"/>
</dbReference>
<proteinExistence type="predicted"/>
<evidence type="ECO:0000313" key="8">
    <source>
        <dbReference type="EMBL" id="KAH7935193.1"/>
    </source>
</evidence>
<reference evidence="8" key="2">
    <citation type="submission" date="2021-09" db="EMBL/GenBank/DDBJ databases">
        <authorList>
            <person name="Jia N."/>
            <person name="Wang J."/>
            <person name="Shi W."/>
            <person name="Du L."/>
            <person name="Sun Y."/>
            <person name="Zhan W."/>
            <person name="Jiang J."/>
            <person name="Wang Q."/>
            <person name="Zhang B."/>
            <person name="Ji P."/>
            <person name="Sakyi L.B."/>
            <person name="Cui X."/>
            <person name="Yuan T."/>
            <person name="Jiang B."/>
            <person name="Yang W."/>
            <person name="Lam T.T.-Y."/>
            <person name="Chang Q."/>
            <person name="Ding S."/>
            <person name="Wang X."/>
            <person name="Zhu J."/>
            <person name="Ruan X."/>
            <person name="Zhao L."/>
            <person name="Wei J."/>
            <person name="Que T."/>
            <person name="Du C."/>
            <person name="Cheng J."/>
            <person name="Dai P."/>
            <person name="Han X."/>
            <person name="Huang E."/>
            <person name="Gao Y."/>
            <person name="Liu J."/>
            <person name="Shao H."/>
            <person name="Ye R."/>
            <person name="Li L."/>
            <person name="Wei W."/>
            <person name="Wang X."/>
            <person name="Wang C."/>
            <person name="Huo Q."/>
            <person name="Li W."/>
            <person name="Guo W."/>
            <person name="Chen H."/>
            <person name="Chen S."/>
            <person name="Zhou L."/>
            <person name="Zhou L."/>
            <person name="Ni X."/>
            <person name="Tian J."/>
            <person name="Zhou Y."/>
            <person name="Sheng Y."/>
            <person name="Liu T."/>
            <person name="Pan Y."/>
            <person name="Xia L."/>
            <person name="Li J."/>
            <person name="Zhao F."/>
            <person name="Cao W."/>
        </authorList>
    </citation>
    <scope>NUCLEOTIDE SEQUENCE</scope>
    <source>
        <strain evidence="8">Rsan-2018</strain>
        <tissue evidence="8">Larvae</tissue>
    </source>
</reference>
<evidence type="ECO:0000256" key="1">
    <source>
        <dbReference type="ARBA" id="ARBA00012552"/>
    </source>
</evidence>
<dbReference type="VEuPathDB" id="VectorBase:RSAN_026925"/>
<dbReference type="GO" id="GO:0016787">
    <property type="term" value="F:hydrolase activity"/>
    <property type="evidence" value="ECO:0007669"/>
    <property type="project" value="UniProtKB-KW"/>
</dbReference>
<name>A0A9D4SMC9_RHISA</name>
<dbReference type="PROSITE" id="PS51194">
    <property type="entry name" value="HELICASE_CTER"/>
    <property type="match status" value="1"/>
</dbReference>
<dbReference type="SUPFAM" id="SSF52540">
    <property type="entry name" value="P-loop containing nucleoside triphosphate hydrolases"/>
    <property type="match status" value="2"/>
</dbReference>
<evidence type="ECO:0000259" key="6">
    <source>
        <dbReference type="PROSITE" id="PS51192"/>
    </source>
</evidence>
<sequence>MNFFEPPILYYRRATGDNHHLIYLRPLRRRPERCKSQLGAELPKPDWDQIQPRPFEKNIYREHPTTASRSAAAVDDYRRANGVVIVKGRGPVANPILDFEEARSFPDDLVDAVRKERNGGTPTCIEAQCWPIVLSGRDFLGVVQAGSSKTHAYVVPAIAHSLSFQRPPNTGDGPLVVVLAPSRELVQQIHHLFRDLGQSLGLRSVCVHSGVAKGTQYAELALGCDVCIGTPGRLLEFVTEQRLKLFSCTFLVVDGADRMLAMGLEREVAKIAQQIRPDRQTVMWVGSWPKGTRRLIESLLDDYVQVNFGSAQPRAMGVKQSVCVVKKAEKEHALAELLEDLLRDEVERVVVFTKTQEAVRKVASRLRERNWRTVVVHRGMALEQRRWTLSTFRAGGFCVLLSTHGCGRDLALDGVRFLINLDFPVKPYGYAMFVNQLASVADEGGQLYTFFTPDDCRHAEELVATLRQAGQVVPRELCKLAKETCASVRPGRRAK</sequence>
<keyword evidence="5" id="KW-0067">ATP-binding</keyword>
<feature type="domain" description="Helicase ATP-binding" evidence="6">
    <location>
        <begin position="130"/>
        <end position="306"/>
    </location>
</feature>
<keyword evidence="4" id="KW-0347">Helicase</keyword>
<evidence type="ECO:0000313" key="9">
    <source>
        <dbReference type="Proteomes" id="UP000821837"/>
    </source>
</evidence>
<evidence type="ECO:0000256" key="4">
    <source>
        <dbReference type="ARBA" id="ARBA00022806"/>
    </source>
</evidence>
<evidence type="ECO:0000259" key="7">
    <source>
        <dbReference type="PROSITE" id="PS51194"/>
    </source>
</evidence>
<dbReference type="Proteomes" id="UP000821837">
    <property type="component" value="Unassembled WGS sequence"/>
</dbReference>
<dbReference type="Gene3D" id="3.40.50.300">
    <property type="entry name" value="P-loop containing nucleotide triphosphate hydrolases"/>
    <property type="match status" value="2"/>
</dbReference>
<dbReference type="EC" id="3.6.4.13" evidence="1"/>
<dbReference type="EMBL" id="JABSTV010001255">
    <property type="protein sequence ID" value="KAH7935193.1"/>
    <property type="molecule type" value="Genomic_DNA"/>
</dbReference>
<comment type="caution">
    <text evidence="8">The sequence shown here is derived from an EMBL/GenBank/DDBJ whole genome shotgun (WGS) entry which is preliminary data.</text>
</comment>
<keyword evidence="9" id="KW-1185">Reference proteome</keyword>
<keyword evidence="2" id="KW-0547">Nucleotide-binding</keyword>
<feature type="domain" description="Helicase C-terminal" evidence="7">
    <location>
        <begin position="337"/>
        <end position="481"/>
    </location>
</feature>
<dbReference type="InterPro" id="IPR001650">
    <property type="entry name" value="Helicase_C-like"/>
</dbReference>
<accession>A0A9D4SMC9</accession>
<dbReference type="Pfam" id="PF00270">
    <property type="entry name" value="DEAD"/>
    <property type="match status" value="1"/>
</dbReference>
<organism evidence="8 9">
    <name type="scientific">Rhipicephalus sanguineus</name>
    <name type="common">Brown dog tick</name>
    <name type="synonym">Ixodes sanguineus</name>
    <dbReference type="NCBI Taxonomy" id="34632"/>
    <lineage>
        <taxon>Eukaryota</taxon>
        <taxon>Metazoa</taxon>
        <taxon>Ecdysozoa</taxon>
        <taxon>Arthropoda</taxon>
        <taxon>Chelicerata</taxon>
        <taxon>Arachnida</taxon>
        <taxon>Acari</taxon>
        <taxon>Parasitiformes</taxon>
        <taxon>Ixodida</taxon>
        <taxon>Ixodoidea</taxon>
        <taxon>Ixodidae</taxon>
        <taxon>Rhipicephalinae</taxon>
        <taxon>Rhipicephalus</taxon>
        <taxon>Rhipicephalus</taxon>
    </lineage>
</organism>
<dbReference type="Pfam" id="PF00271">
    <property type="entry name" value="Helicase_C"/>
    <property type="match status" value="1"/>
</dbReference>
<dbReference type="OMA" id="CIEAQCW"/>
<evidence type="ECO:0000256" key="3">
    <source>
        <dbReference type="ARBA" id="ARBA00022801"/>
    </source>
</evidence>